<dbReference type="Proteomes" id="UP000786811">
    <property type="component" value="Unassembled WGS sequence"/>
</dbReference>
<gene>
    <name evidence="1" type="ORF">HICCMSTLAB_LOCUS11256</name>
</gene>
<evidence type="ECO:0000313" key="1">
    <source>
        <dbReference type="EMBL" id="CAG5102932.1"/>
    </source>
</evidence>
<organism evidence="1 2">
    <name type="scientific">Cotesia congregata</name>
    <name type="common">Parasitoid wasp</name>
    <name type="synonym">Apanteles congregatus</name>
    <dbReference type="NCBI Taxonomy" id="51543"/>
    <lineage>
        <taxon>Eukaryota</taxon>
        <taxon>Metazoa</taxon>
        <taxon>Ecdysozoa</taxon>
        <taxon>Arthropoda</taxon>
        <taxon>Hexapoda</taxon>
        <taxon>Insecta</taxon>
        <taxon>Pterygota</taxon>
        <taxon>Neoptera</taxon>
        <taxon>Endopterygota</taxon>
        <taxon>Hymenoptera</taxon>
        <taxon>Apocrita</taxon>
        <taxon>Ichneumonoidea</taxon>
        <taxon>Braconidae</taxon>
        <taxon>Microgastrinae</taxon>
        <taxon>Cotesia</taxon>
    </lineage>
</organism>
<accession>A0A8J2MXZ8</accession>
<protein>
    <submittedName>
        <fullName evidence="1">Uncharacterized protein</fullName>
    </submittedName>
</protein>
<comment type="caution">
    <text evidence="1">The sequence shown here is derived from an EMBL/GenBank/DDBJ whole genome shotgun (WGS) entry which is preliminary data.</text>
</comment>
<feature type="non-terminal residue" evidence="1">
    <location>
        <position position="1"/>
    </location>
</feature>
<proteinExistence type="predicted"/>
<dbReference type="EMBL" id="CAJNRD030001123">
    <property type="protein sequence ID" value="CAG5102932.1"/>
    <property type="molecule type" value="Genomic_DNA"/>
</dbReference>
<feature type="non-terminal residue" evidence="1">
    <location>
        <position position="149"/>
    </location>
</feature>
<keyword evidence="2" id="KW-1185">Reference proteome</keyword>
<dbReference type="OrthoDB" id="7612145at2759"/>
<sequence>TDGSIKANVILTCKFWKSAAEKHIVETKTFTTKNEAKTLDDDNDDTIHLLMVEVQSDDTKMNIDDDNFENRVNNFERNFHFATIRDLSRLLSSQILQHNGRKFFCDRCLCHFQDLIVFNEHRRDCIQINKVKIELPIEKILNIRKMYRS</sequence>
<dbReference type="AlphaFoldDB" id="A0A8J2MXZ8"/>
<evidence type="ECO:0000313" key="2">
    <source>
        <dbReference type="Proteomes" id="UP000786811"/>
    </source>
</evidence>
<reference evidence="1" key="1">
    <citation type="submission" date="2021-04" db="EMBL/GenBank/DDBJ databases">
        <authorList>
            <person name="Chebbi M.A.C M."/>
        </authorList>
    </citation>
    <scope>NUCLEOTIDE SEQUENCE</scope>
</reference>
<name>A0A8J2MXZ8_COTCN</name>